<reference evidence="1" key="1">
    <citation type="submission" date="2023-03" db="EMBL/GenBank/DDBJ databases">
        <title>Massive genome expansion in bonnet fungi (Mycena s.s.) driven by repeated elements and novel gene families across ecological guilds.</title>
        <authorList>
            <consortium name="Lawrence Berkeley National Laboratory"/>
            <person name="Harder C.B."/>
            <person name="Miyauchi S."/>
            <person name="Viragh M."/>
            <person name="Kuo A."/>
            <person name="Thoen E."/>
            <person name="Andreopoulos B."/>
            <person name="Lu D."/>
            <person name="Skrede I."/>
            <person name="Drula E."/>
            <person name="Henrissat B."/>
            <person name="Morin E."/>
            <person name="Kohler A."/>
            <person name="Barry K."/>
            <person name="LaButti K."/>
            <person name="Morin E."/>
            <person name="Salamov A."/>
            <person name="Lipzen A."/>
            <person name="Mereny Z."/>
            <person name="Hegedus B."/>
            <person name="Baldrian P."/>
            <person name="Stursova M."/>
            <person name="Weitz H."/>
            <person name="Taylor A."/>
            <person name="Grigoriev I.V."/>
            <person name="Nagy L.G."/>
            <person name="Martin F."/>
            <person name="Kauserud H."/>
        </authorList>
    </citation>
    <scope>NUCLEOTIDE SEQUENCE</scope>
    <source>
        <strain evidence="1">CBHHK188m</strain>
    </source>
</reference>
<dbReference type="EMBL" id="JARJLG010000005">
    <property type="protein sequence ID" value="KAJ7780815.1"/>
    <property type="molecule type" value="Genomic_DNA"/>
</dbReference>
<dbReference type="Proteomes" id="UP001215280">
    <property type="component" value="Unassembled WGS sequence"/>
</dbReference>
<gene>
    <name evidence="1" type="ORF">DFH07DRAFT_765301</name>
</gene>
<organism evidence="1 2">
    <name type="scientific">Mycena maculata</name>
    <dbReference type="NCBI Taxonomy" id="230809"/>
    <lineage>
        <taxon>Eukaryota</taxon>
        <taxon>Fungi</taxon>
        <taxon>Dikarya</taxon>
        <taxon>Basidiomycota</taxon>
        <taxon>Agaricomycotina</taxon>
        <taxon>Agaricomycetes</taxon>
        <taxon>Agaricomycetidae</taxon>
        <taxon>Agaricales</taxon>
        <taxon>Marasmiineae</taxon>
        <taxon>Mycenaceae</taxon>
        <taxon>Mycena</taxon>
    </lineage>
</organism>
<evidence type="ECO:0000313" key="1">
    <source>
        <dbReference type="EMBL" id="KAJ7780815.1"/>
    </source>
</evidence>
<protein>
    <submittedName>
        <fullName evidence="1">Uncharacterized protein</fullName>
    </submittedName>
</protein>
<dbReference type="AlphaFoldDB" id="A0AAD7K957"/>
<accession>A0AAD7K957</accession>
<comment type="caution">
    <text evidence="1">The sequence shown here is derived from an EMBL/GenBank/DDBJ whole genome shotgun (WGS) entry which is preliminary data.</text>
</comment>
<evidence type="ECO:0000313" key="2">
    <source>
        <dbReference type="Proteomes" id="UP001215280"/>
    </source>
</evidence>
<sequence>MSFADMFVAAKTLLSPMMEEQAELEPEEGLITRHVLIFCLTITIMQFPLIPRVNPFLGIPRVQDRNGALVTVSEYLAQGPDLVTYGAAASIEQAELRLKFESQYPYTHPDRLAETPSFFNDRARLEARLGCSRAIWYIHDYCRIFNSYLIAVAQRDEAAVILAASAVLFYDAVSELLTDEYLAAWHACPPWQVRSWAIAPAPVVSTAVVVPLPNATFPGVWGTGNGGGGGGWGTGAWGTGTGMGWGTGNGGGWGTGWGTGWGNAAPLPRRHPQSRRLRRVGRKRIRAFFRDPPIVGRWSLLSLRLVYLQCLAHLHPPAVI</sequence>
<keyword evidence="2" id="KW-1185">Reference proteome</keyword>
<name>A0AAD7K957_9AGAR</name>
<proteinExistence type="predicted"/>